<evidence type="ECO:0000256" key="7">
    <source>
        <dbReference type="ARBA" id="ARBA00022840"/>
    </source>
</evidence>
<dbReference type="PANTHER" id="PTHR43790:SF3">
    <property type="entry name" value="D-ALLOSE IMPORT ATP-BINDING PROTEIN ALSA-RELATED"/>
    <property type="match status" value="1"/>
</dbReference>
<dbReference type="GO" id="GO:0005886">
    <property type="term" value="C:plasma membrane"/>
    <property type="evidence" value="ECO:0007669"/>
    <property type="project" value="UniProtKB-SubCell"/>
</dbReference>
<proteinExistence type="predicted"/>
<keyword evidence="8" id="KW-1278">Translocase</keyword>
<keyword evidence="6" id="KW-0547">Nucleotide-binding</keyword>
<dbReference type="PATRIC" id="fig|742737.3.peg.4415"/>
<keyword evidence="7" id="KW-0067">ATP-binding</keyword>
<dbReference type="SMART" id="SM00382">
    <property type="entry name" value="AAA"/>
    <property type="match status" value="2"/>
</dbReference>
<dbReference type="CDD" id="cd03215">
    <property type="entry name" value="ABC_Carb_Monos_II"/>
    <property type="match status" value="1"/>
</dbReference>
<sequence>MSETVLEMRHVTKRFPGVTALDDVNMDLRKGEILGICGENGAGKSTLMKVLSGSYSNREYEGEIVIDGVPQTFETVAMAQKAGIEMVYQEMNMMLDSSVAENLFVGNLPGKNGWVDYKTLYADTQKLLDRVNLDLKPGEPVRPLNSGQMQMLSLMRAVAKNPRILVLDEPTTALTDSEVEVMMKLLNELRNSGISCIYISHKLEEIYKLCDRVLVLRDGHTISCYDVKDVVEATLIEEMVGRKVENLYPKSPHVDESEEVFRVEHLSVPHPNIQGKYIVEDISFNLKKGEILGIGGLVGAGRSESLGAIFGQYTEHVKKEVYIHGKKVEINSPKDAIAHGIGFVTEERKRNGIIWMLSIRENVSVASLDKVSKGIFIDKKKETEEVGSLSDKLRIKAPDMDTKLIQLSGGNQQKVILAKWLLNNPQILFMDEPTKGIDVGTKADFYQLMSDLTEQGVSIVMVSSDMPELVSMSDRCIVISNGHITGELAKDDINEINVMRAAISE</sequence>
<dbReference type="Gene3D" id="3.40.50.300">
    <property type="entry name" value="P-loop containing nucleotide triphosphate hydrolases"/>
    <property type="match status" value="2"/>
</dbReference>
<protein>
    <recommendedName>
        <fullName evidence="10">ABC transporter domain-containing protein</fullName>
    </recommendedName>
</protein>
<feature type="domain" description="ABC transporter" evidence="10">
    <location>
        <begin position="6"/>
        <end position="243"/>
    </location>
</feature>
<keyword evidence="5" id="KW-0677">Repeat</keyword>
<comment type="subcellular location">
    <subcellularLocation>
        <location evidence="1">Cell membrane</location>
        <topology evidence="1">Peripheral membrane protein</topology>
    </subcellularLocation>
</comment>
<keyword evidence="4" id="KW-0762">Sugar transport</keyword>
<dbReference type="InterPro" id="IPR050107">
    <property type="entry name" value="ABC_carbohydrate_import_ATPase"/>
</dbReference>
<dbReference type="EMBL" id="ADLN01000120">
    <property type="protein sequence ID" value="EHI57321.1"/>
    <property type="molecule type" value="Genomic_DNA"/>
</dbReference>
<gene>
    <name evidence="11" type="ORF">HMPREF9473_04430</name>
</gene>
<dbReference type="AlphaFoldDB" id="G5ILQ2"/>
<dbReference type="RefSeq" id="WP_006782418.1">
    <property type="nucleotide sequence ID" value="NZ_CP040506.1"/>
</dbReference>
<evidence type="ECO:0000256" key="8">
    <source>
        <dbReference type="ARBA" id="ARBA00022967"/>
    </source>
</evidence>
<dbReference type="GO" id="GO:0016887">
    <property type="term" value="F:ATP hydrolysis activity"/>
    <property type="evidence" value="ECO:0007669"/>
    <property type="project" value="InterPro"/>
</dbReference>
<dbReference type="OrthoDB" id="9771863at2"/>
<evidence type="ECO:0000313" key="11">
    <source>
        <dbReference type="EMBL" id="EHI57321.1"/>
    </source>
</evidence>
<dbReference type="InterPro" id="IPR003593">
    <property type="entry name" value="AAA+_ATPase"/>
</dbReference>
<dbReference type="PROSITE" id="PS00211">
    <property type="entry name" value="ABC_TRANSPORTER_1"/>
    <property type="match status" value="1"/>
</dbReference>
<evidence type="ECO:0000256" key="3">
    <source>
        <dbReference type="ARBA" id="ARBA00022475"/>
    </source>
</evidence>
<evidence type="ECO:0000256" key="1">
    <source>
        <dbReference type="ARBA" id="ARBA00004202"/>
    </source>
</evidence>
<keyword evidence="2" id="KW-0813">Transport</keyword>
<dbReference type="GO" id="GO:0005524">
    <property type="term" value="F:ATP binding"/>
    <property type="evidence" value="ECO:0007669"/>
    <property type="project" value="UniProtKB-KW"/>
</dbReference>
<keyword evidence="12" id="KW-1185">Reference proteome</keyword>
<dbReference type="InterPro" id="IPR027417">
    <property type="entry name" value="P-loop_NTPase"/>
</dbReference>
<evidence type="ECO:0000313" key="12">
    <source>
        <dbReference type="Proteomes" id="UP000005384"/>
    </source>
</evidence>
<organism evidence="11 12">
    <name type="scientific">Hungatella hathewayi WAL-18680</name>
    <dbReference type="NCBI Taxonomy" id="742737"/>
    <lineage>
        <taxon>Bacteria</taxon>
        <taxon>Bacillati</taxon>
        <taxon>Bacillota</taxon>
        <taxon>Clostridia</taxon>
        <taxon>Lachnospirales</taxon>
        <taxon>Lachnospiraceae</taxon>
        <taxon>Hungatella</taxon>
    </lineage>
</organism>
<dbReference type="PROSITE" id="PS50893">
    <property type="entry name" value="ABC_TRANSPORTER_2"/>
    <property type="match status" value="2"/>
</dbReference>
<evidence type="ECO:0000256" key="2">
    <source>
        <dbReference type="ARBA" id="ARBA00022448"/>
    </source>
</evidence>
<dbReference type="Proteomes" id="UP000005384">
    <property type="component" value="Unassembled WGS sequence"/>
</dbReference>
<dbReference type="InterPro" id="IPR017871">
    <property type="entry name" value="ABC_transporter-like_CS"/>
</dbReference>
<comment type="caution">
    <text evidence="11">The sequence shown here is derived from an EMBL/GenBank/DDBJ whole genome shotgun (WGS) entry which is preliminary data.</text>
</comment>
<evidence type="ECO:0000256" key="4">
    <source>
        <dbReference type="ARBA" id="ARBA00022597"/>
    </source>
</evidence>
<dbReference type="FunFam" id="3.40.50.300:FF:000127">
    <property type="entry name" value="Ribose import ATP-binding protein RbsA"/>
    <property type="match status" value="1"/>
</dbReference>
<dbReference type="Pfam" id="PF00005">
    <property type="entry name" value="ABC_tran"/>
    <property type="match status" value="2"/>
</dbReference>
<keyword evidence="3" id="KW-1003">Cell membrane</keyword>
<dbReference type="SUPFAM" id="SSF52540">
    <property type="entry name" value="P-loop containing nucleoside triphosphate hydrolases"/>
    <property type="match status" value="2"/>
</dbReference>
<dbReference type="HOGENOM" id="CLU_000604_92_3_9"/>
<evidence type="ECO:0000256" key="6">
    <source>
        <dbReference type="ARBA" id="ARBA00022741"/>
    </source>
</evidence>
<keyword evidence="9" id="KW-0472">Membrane</keyword>
<name>G5ILQ2_9FIRM</name>
<evidence type="ECO:0000256" key="9">
    <source>
        <dbReference type="ARBA" id="ARBA00023136"/>
    </source>
</evidence>
<evidence type="ECO:0000256" key="5">
    <source>
        <dbReference type="ARBA" id="ARBA00022737"/>
    </source>
</evidence>
<evidence type="ECO:0000259" key="10">
    <source>
        <dbReference type="PROSITE" id="PS50893"/>
    </source>
</evidence>
<dbReference type="PANTHER" id="PTHR43790">
    <property type="entry name" value="CARBOHYDRATE TRANSPORT ATP-BINDING PROTEIN MG119-RELATED"/>
    <property type="match status" value="1"/>
</dbReference>
<reference evidence="11 12" key="1">
    <citation type="submission" date="2011-08" db="EMBL/GenBank/DDBJ databases">
        <title>The Genome Sequence of Clostridium hathewayi WAL-18680.</title>
        <authorList>
            <consortium name="The Broad Institute Genome Sequencing Platform"/>
            <person name="Earl A."/>
            <person name="Ward D."/>
            <person name="Feldgarden M."/>
            <person name="Gevers D."/>
            <person name="Finegold S.M."/>
            <person name="Summanen P.H."/>
            <person name="Molitoris D.R."/>
            <person name="Song M."/>
            <person name="Daigneault M."/>
            <person name="Allen-Vercoe E."/>
            <person name="Young S.K."/>
            <person name="Zeng Q."/>
            <person name="Gargeya S."/>
            <person name="Fitzgerald M."/>
            <person name="Haas B."/>
            <person name="Abouelleil A."/>
            <person name="Alvarado L."/>
            <person name="Arachchi H.M."/>
            <person name="Berlin A."/>
            <person name="Brown A."/>
            <person name="Chapman S.B."/>
            <person name="Chen Z."/>
            <person name="Dunbar C."/>
            <person name="Freedman E."/>
            <person name="Gearin G."/>
            <person name="Gellesch M."/>
            <person name="Goldberg J."/>
            <person name="Griggs A."/>
            <person name="Gujja S."/>
            <person name="Heiman D."/>
            <person name="Howarth C."/>
            <person name="Larson L."/>
            <person name="Lui A."/>
            <person name="MacDonald P.J.P."/>
            <person name="Montmayeur A."/>
            <person name="Murphy C."/>
            <person name="Neiman D."/>
            <person name="Pearson M."/>
            <person name="Priest M."/>
            <person name="Roberts A."/>
            <person name="Saif S."/>
            <person name="Shea T."/>
            <person name="Shenoy N."/>
            <person name="Sisk P."/>
            <person name="Stolte C."/>
            <person name="Sykes S."/>
            <person name="Wortman J."/>
            <person name="Nusbaum C."/>
            <person name="Birren B."/>
        </authorList>
    </citation>
    <scope>NUCLEOTIDE SEQUENCE [LARGE SCALE GENOMIC DNA]</scope>
    <source>
        <strain evidence="11 12">WAL-18680</strain>
    </source>
</reference>
<feature type="domain" description="ABC transporter" evidence="10">
    <location>
        <begin position="261"/>
        <end position="505"/>
    </location>
</feature>
<dbReference type="InterPro" id="IPR003439">
    <property type="entry name" value="ABC_transporter-like_ATP-bd"/>
</dbReference>
<accession>G5ILQ2</accession>
<dbReference type="CDD" id="cd03216">
    <property type="entry name" value="ABC_Carb_Monos_I"/>
    <property type="match status" value="1"/>
</dbReference>